<sequence length="338" mass="38744">MIETCRLKEKIKKLMDKRSVNVVVFYSDCKRTTLHVHRFVMSNLENNSKLKRSFVLEDDFNFLKFTITKKPEMENKLNSLTKKLEKLLPRKSWRKTSLLFYGGPVYSSLPSMYTTDLFNEISCYFRNLGFQVTTTDWMVLNDKIKFALTYISVNFLLETISRPVGVVRISPATSGVAFLAQDLNGDTQELRKIYLNKMAAGSSDSFPEQTDVNYSDCAKEVKETVSTLRKTPSMSGQTIYAISGYYSALTSHKLIDDQDGGNFTLKQIKKKARESCGYYTSDDEFRCMDVVIMYSLLKHTYGLQENDIIHVRSTIKGFNINWSLGAAYLSLLQNKPQT</sequence>
<dbReference type="PANTHER" id="PTHR11782">
    <property type="entry name" value="ADENOSINE/GUANOSINE DIPHOSPHATASE"/>
    <property type="match status" value="1"/>
</dbReference>
<keyword evidence="2" id="KW-0378">Hydrolase</keyword>
<comment type="similarity">
    <text evidence="1">Belongs to the GDA1/CD39 NTPase family.</text>
</comment>
<protein>
    <submittedName>
        <fullName evidence="3">Uncharacterized protein</fullName>
    </submittedName>
</protein>
<evidence type="ECO:0000313" key="4">
    <source>
        <dbReference type="Proteomes" id="UP001359485"/>
    </source>
</evidence>
<dbReference type="PANTHER" id="PTHR11782:SF127">
    <property type="entry name" value="NTPASE, ISOFORM F"/>
    <property type="match status" value="1"/>
</dbReference>
<gene>
    <name evidence="3" type="ORF">RUM44_008223</name>
</gene>
<dbReference type="InterPro" id="IPR000407">
    <property type="entry name" value="GDA1_CD39_NTPase"/>
</dbReference>
<accession>A0ABR1B7W0</accession>
<evidence type="ECO:0000313" key="3">
    <source>
        <dbReference type="EMBL" id="KAK6637801.1"/>
    </source>
</evidence>
<evidence type="ECO:0000256" key="1">
    <source>
        <dbReference type="ARBA" id="ARBA00009283"/>
    </source>
</evidence>
<proteinExistence type="inferred from homology"/>
<dbReference type="Gene3D" id="3.30.420.150">
    <property type="entry name" value="Exopolyphosphatase. Domain 2"/>
    <property type="match status" value="1"/>
</dbReference>
<dbReference type="EMBL" id="JAWJWF010000002">
    <property type="protein sequence ID" value="KAK6637801.1"/>
    <property type="molecule type" value="Genomic_DNA"/>
</dbReference>
<comment type="caution">
    <text evidence="3">The sequence shown here is derived from an EMBL/GenBank/DDBJ whole genome shotgun (WGS) entry which is preliminary data.</text>
</comment>
<organism evidence="3 4">
    <name type="scientific">Polyplax serrata</name>
    <name type="common">Common mouse louse</name>
    <dbReference type="NCBI Taxonomy" id="468196"/>
    <lineage>
        <taxon>Eukaryota</taxon>
        <taxon>Metazoa</taxon>
        <taxon>Ecdysozoa</taxon>
        <taxon>Arthropoda</taxon>
        <taxon>Hexapoda</taxon>
        <taxon>Insecta</taxon>
        <taxon>Pterygota</taxon>
        <taxon>Neoptera</taxon>
        <taxon>Paraneoptera</taxon>
        <taxon>Psocodea</taxon>
        <taxon>Troctomorpha</taxon>
        <taxon>Phthiraptera</taxon>
        <taxon>Anoplura</taxon>
        <taxon>Polyplacidae</taxon>
        <taxon>Polyplax</taxon>
    </lineage>
</organism>
<dbReference type="Proteomes" id="UP001359485">
    <property type="component" value="Unassembled WGS sequence"/>
</dbReference>
<name>A0ABR1B7W0_POLSC</name>
<evidence type="ECO:0000256" key="2">
    <source>
        <dbReference type="ARBA" id="ARBA00022801"/>
    </source>
</evidence>
<keyword evidence="4" id="KW-1185">Reference proteome</keyword>
<reference evidence="3 4" key="1">
    <citation type="submission" date="2023-09" db="EMBL/GenBank/DDBJ databases">
        <title>Genomes of two closely related lineages of the louse Polyplax serrata with different host specificities.</title>
        <authorList>
            <person name="Martinu J."/>
            <person name="Tarabai H."/>
            <person name="Stefka J."/>
            <person name="Hypsa V."/>
        </authorList>
    </citation>
    <scope>NUCLEOTIDE SEQUENCE [LARGE SCALE GENOMIC DNA]</scope>
    <source>
        <strain evidence="3">98ZLc_SE</strain>
    </source>
</reference>